<name>A0AAE4B0M2_9ACTN</name>
<gene>
    <name evidence="2" type="ORF">J2S42_006391</name>
</gene>
<reference evidence="2 3" key="1">
    <citation type="submission" date="2023-07" db="EMBL/GenBank/DDBJ databases">
        <title>Sequencing the genomes of 1000 actinobacteria strains.</title>
        <authorList>
            <person name="Klenk H.-P."/>
        </authorList>
    </citation>
    <scope>NUCLEOTIDE SEQUENCE [LARGE SCALE GENOMIC DNA]</scope>
    <source>
        <strain evidence="2 3">DSM 44709</strain>
    </source>
</reference>
<dbReference type="InterPro" id="IPR010872">
    <property type="entry name" value="MDMPI_C-term_domain"/>
</dbReference>
<protein>
    <submittedName>
        <fullName evidence="2">Lipid carrier protein YhbT</fullName>
    </submittedName>
</protein>
<sequence>MFTTAGGSWCVRLAPDAVTVTTGEPDADATVSGDPVDVLLWLWRRGGAGNLSTTGDAALIAVLHDLMAKPTL</sequence>
<dbReference type="EMBL" id="JAUSUZ010000001">
    <property type="protein sequence ID" value="MDQ0369722.1"/>
    <property type="molecule type" value="Genomic_DNA"/>
</dbReference>
<dbReference type="RefSeq" id="WP_307245151.1">
    <property type="nucleotide sequence ID" value="NZ_JAUSUZ010000001.1"/>
</dbReference>
<dbReference type="InterPro" id="IPR036527">
    <property type="entry name" value="SCP2_sterol-bd_dom_sf"/>
</dbReference>
<keyword evidence="3" id="KW-1185">Reference proteome</keyword>
<accession>A0AAE4B0M2</accession>
<feature type="domain" description="MDMPI C-terminal" evidence="1">
    <location>
        <begin position="17"/>
        <end position="60"/>
    </location>
</feature>
<proteinExistence type="predicted"/>
<dbReference type="SUPFAM" id="SSF55718">
    <property type="entry name" value="SCP-like"/>
    <property type="match status" value="1"/>
</dbReference>
<evidence type="ECO:0000259" key="1">
    <source>
        <dbReference type="Pfam" id="PF07398"/>
    </source>
</evidence>
<dbReference type="Proteomes" id="UP001240236">
    <property type="component" value="Unassembled WGS sequence"/>
</dbReference>
<evidence type="ECO:0000313" key="2">
    <source>
        <dbReference type="EMBL" id="MDQ0369722.1"/>
    </source>
</evidence>
<organism evidence="2 3">
    <name type="scientific">Catenuloplanes indicus</name>
    <dbReference type="NCBI Taxonomy" id="137267"/>
    <lineage>
        <taxon>Bacteria</taxon>
        <taxon>Bacillati</taxon>
        <taxon>Actinomycetota</taxon>
        <taxon>Actinomycetes</taxon>
        <taxon>Micromonosporales</taxon>
        <taxon>Micromonosporaceae</taxon>
        <taxon>Catenuloplanes</taxon>
    </lineage>
</organism>
<dbReference type="AlphaFoldDB" id="A0AAE4B0M2"/>
<comment type="caution">
    <text evidence="2">The sequence shown here is derived from an EMBL/GenBank/DDBJ whole genome shotgun (WGS) entry which is preliminary data.</text>
</comment>
<evidence type="ECO:0000313" key="3">
    <source>
        <dbReference type="Proteomes" id="UP001240236"/>
    </source>
</evidence>
<dbReference type="Pfam" id="PF07398">
    <property type="entry name" value="MDMPI_C"/>
    <property type="match status" value="1"/>
</dbReference>